<dbReference type="NCBIfam" id="NF004793">
    <property type="entry name" value="PRK06141.1"/>
    <property type="match status" value="1"/>
</dbReference>
<gene>
    <name evidence="2" type="ordered locus">TASI_1058</name>
</gene>
<dbReference type="Pfam" id="PF02423">
    <property type="entry name" value="OCD_Mu_crystall"/>
    <property type="match status" value="1"/>
</dbReference>
<dbReference type="SUPFAM" id="SSF51735">
    <property type="entry name" value="NAD(P)-binding Rossmann-fold domains"/>
    <property type="match status" value="1"/>
</dbReference>
<comment type="similarity">
    <text evidence="1">Belongs to the ornithine cyclodeaminase/mu-crystallin family.</text>
</comment>
<keyword evidence="3" id="KW-1185">Reference proteome</keyword>
<accession>G4QBZ9</accession>
<dbReference type="OrthoDB" id="5293744at2"/>
<reference evidence="2 3" key="2">
    <citation type="journal article" date="2012" name="PLoS ONE">
        <title>Genomic characterization of the taylorella genus.</title>
        <authorList>
            <person name="Hebert L."/>
            <person name="Moumen B."/>
            <person name="Pons N."/>
            <person name="Duquesne F."/>
            <person name="Breuil M.F."/>
            <person name="Goux D."/>
            <person name="Batto J.M."/>
            <person name="Laugier C."/>
            <person name="Renault P."/>
            <person name="Petry S."/>
        </authorList>
    </citation>
    <scope>NUCLEOTIDE SEQUENCE [LARGE SCALE GENOMIC DNA]</scope>
    <source>
        <strain evidence="2 3">MCE3</strain>
    </source>
</reference>
<dbReference type="RefSeq" id="WP_014111710.1">
    <property type="nucleotide sequence ID" value="NC_016043.1"/>
</dbReference>
<dbReference type="KEGG" id="tas:TASI_1058"/>
<evidence type="ECO:0000256" key="1">
    <source>
        <dbReference type="ARBA" id="ARBA00008903"/>
    </source>
</evidence>
<dbReference type="HOGENOM" id="CLU_042088_1_2_4"/>
<dbReference type="Gene3D" id="3.30.1780.10">
    <property type="entry name" value="ornithine cyclodeaminase, domain 1"/>
    <property type="match status" value="1"/>
</dbReference>
<dbReference type="InterPro" id="IPR036291">
    <property type="entry name" value="NAD(P)-bd_dom_sf"/>
</dbReference>
<evidence type="ECO:0000313" key="3">
    <source>
        <dbReference type="Proteomes" id="UP000009284"/>
    </source>
</evidence>
<dbReference type="FunFam" id="3.40.50.720:FF:000311">
    <property type="entry name" value="Ornithine cyclodeaminase"/>
    <property type="match status" value="1"/>
</dbReference>
<dbReference type="GO" id="GO:0005737">
    <property type="term" value="C:cytoplasm"/>
    <property type="evidence" value="ECO:0007669"/>
    <property type="project" value="TreeGrafter"/>
</dbReference>
<dbReference type="PIRSF" id="PIRSF001439">
    <property type="entry name" value="CryM"/>
    <property type="match status" value="1"/>
</dbReference>
<dbReference type="InterPro" id="IPR003462">
    <property type="entry name" value="ODC_Mu_crystall"/>
</dbReference>
<dbReference type="eggNOG" id="COG2423">
    <property type="taxonomic scope" value="Bacteria"/>
</dbReference>
<sequence length="310" mass="34039">MQIYDEDQTEEALPYKYLIEKIEDFFKTDVTVPLRHIHEIMDAQKTLGSFILMPAWIGGRWIGLKTVSVFPSNKELGMPALHSTYMLFDGANGKPHTILDGNVITSRRTAAVSALACKYLSRENSKNLLLIGSGQVASLVPEAIKAVRPLEKVMVWSPTRENAERLASDLQDLGFDSFYVDDLKEACSYADIISCATLSTEPIIKGAWLKAGTHLDLIGSYTPDMRETDDACFSGTSVFIDTEEALMKSGDLLNPIASGIFSKDRVKATIFDLCNGKHSGRESDDEITVFKAVGNALEDLAAACLIVESD</sequence>
<organism evidence="2 3">
    <name type="scientific">Taylorella asinigenitalis (strain MCE3)</name>
    <dbReference type="NCBI Taxonomy" id="1008459"/>
    <lineage>
        <taxon>Bacteria</taxon>
        <taxon>Pseudomonadati</taxon>
        <taxon>Pseudomonadota</taxon>
        <taxon>Betaproteobacteria</taxon>
        <taxon>Burkholderiales</taxon>
        <taxon>Alcaligenaceae</taxon>
        <taxon>Taylorella</taxon>
    </lineage>
</organism>
<dbReference type="EC" id="4.3.1.12" evidence="2"/>
<reference key="1">
    <citation type="submission" date="2011-09" db="EMBL/GenBank/DDBJ databases">
        <title>Genomic characterization of the Taylorella genus.</title>
        <authorList>
            <person name="Hebert L."/>
            <person name="Moumen B."/>
            <person name="Pons N."/>
            <person name="Duquesne F."/>
            <person name="Breuil M.-F."/>
            <person name="Goux D."/>
            <person name="Batto J.-M."/>
            <person name="Renault P."/>
            <person name="Laugier C."/>
            <person name="Petry S."/>
        </authorList>
    </citation>
    <scope>NUCLEOTIDE SEQUENCE</scope>
    <source>
        <strain>MCE3</strain>
    </source>
</reference>
<dbReference type="STRING" id="1008459.TASI_1058"/>
<name>G4QBZ9_TAYAM</name>
<dbReference type="Gene3D" id="3.40.50.720">
    <property type="entry name" value="NAD(P)-binding Rossmann-like Domain"/>
    <property type="match status" value="1"/>
</dbReference>
<dbReference type="Proteomes" id="UP000009284">
    <property type="component" value="Chromosome"/>
</dbReference>
<evidence type="ECO:0000313" key="2">
    <source>
        <dbReference type="EMBL" id="AEP36815.1"/>
    </source>
</evidence>
<dbReference type="EMBL" id="CP003059">
    <property type="protein sequence ID" value="AEP36815.1"/>
    <property type="molecule type" value="Genomic_DNA"/>
</dbReference>
<dbReference type="GO" id="GO:0008473">
    <property type="term" value="F:ornithine cyclodeaminase activity"/>
    <property type="evidence" value="ECO:0007669"/>
    <property type="project" value="UniProtKB-EC"/>
</dbReference>
<dbReference type="AlphaFoldDB" id="G4QBZ9"/>
<proteinExistence type="inferred from homology"/>
<dbReference type="PANTHER" id="PTHR13812">
    <property type="entry name" value="KETIMINE REDUCTASE MU-CRYSTALLIN"/>
    <property type="match status" value="1"/>
</dbReference>
<keyword evidence="2" id="KW-0456">Lyase</keyword>
<dbReference type="GO" id="GO:0019752">
    <property type="term" value="P:carboxylic acid metabolic process"/>
    <property type="evidence" value="ECO:0007669"/>
    <property type="project" value="UniProtKB-ARBA"/>
</dbReference>
<dbReference type="PANTHER" id="PTHR13812:SF19">
    <property type="entry name" value="KETIMINE REDUCTASE MU-CRYSTALLIN"/>
    <property type="match status" value="1"/>
</dbReference>
<protein>
    <submittedName>
        <fullName evidence="2">Ornithine cyclodeaminase</fullName>
        <ecNumber evidence="2">4.3.1.12</ecNumber>
    </submittedName>
</protein>
<dbReference type="InterPro" id="IPR023401">
    <property type="entry name" value="ODC_N"/>
</dbReference>
<dbReference type="GO" id="GO:0016491">
    <property type="term" value="F:oxidoreductase activity"/>
    <property type="evidence" value="ECO:0007669"/>
    <property type="project" value="UniProtKB-ARBA"/>
</dbReference>